<reference evidence="2" key="1">
    <citation type="submission" date="2021-01" db="EMBL/GenBank/DDBJ databases">
        <authorList>
            <person name="Corre E."/>
            <person name="Pelletier E."/>
            <person name="Niang G."/>
            <person name="Scheremetjew M."/>
            <person name="Finn R."/>
            <person name="Kale V."/>
            <person name="Holt S."/>
            <person name="Cochrane G."/>
            <person name="Meng A."/>
            <person name="Brown T."/>
            <person name="Cohen L."/>
        </authorList>
    </citation>
    <scope>NUCLEOTIDE SEQUENCE</scope>
    <source>
        <strain evidence="2">GSBS06</strain>
    </source>
</reference>
<evidence type="ECO:0000259" key="1">
    <source>
        <dbReference type="Pfam" id="PF19834"/>
    </source>
</evidence>
<feature type="domain" description="DUF6314" evidence="1">
    <location>
        <begin position="15"/>
        <end position="174"/>
    </location>
</feature>
<dbReference type="AlphaFoldDB" id="A0A7S3LPU0"/>
<dbReference type="Pfam" id="PF19834">
    <property type="entry name" value="DUF6314"/>
    <property type="match status" value="1"/>
</dbReference>
<gene>
    <name evidence="2" type="ORF">ASTO00021_LOCUS7792</name>
</gene>
<evidence type="ECO:0000313" key="2">
    <source>
        <dbReference type="EMBL" id="CAE0437535.1"/>
    </source>
</evidence>
<sequence>MGDVFKLKQSLFAVLKGQWRFSRRVFHIDGTPMGSVEDAVATFSSPKDSNLECSSSSPNAFASECFNKPKLLYREQGEMIMPNKDRTKLKFYREYLYKFSSDTEADVYFYQPGNESEHLKFFHHVGVNDEGINCTEHLCIADIYKVDMKFLSEEKLSMKWRVKGPQKDYAIETLMVKEKKSNSG</sequence>
<protein>
    <recommendedName>
        <fullName evidence="1">DUF6314 domain-containing protein</fullName>
    </recommendedName>
</protein>
<accession>A0A7S3LPU0</accession>
<organism evidence="2">
    <name type="scientific">Aplanochytrium stocchinoi</name>
    <dbReference type="NCBI Taxonomy" id="215587"/>
    <lineage>
        <taxon>Eukaryota</taxon>
        <taxon>Sar</taxon>
        <taxon>Stramenopiles</taxon>
        <taxon>Bigyra</taxon>
        <taxon>Labyrinthulomycetes</taxon>
        <taxon>Thraustochytrida</taxon>
        <taxon>Thraustochytriidae</taxon>
        <taxon>Aplanochytrium</taxon>
    </lineage>
</organism>
<proteinExistence type="predicted"/>
<dbReference type="InterPro" id="IPR045632">
    <property type="entry name" value="DUF6314"/>
</dbReference>
<dbReference type="EMBL" id="HBIN01010425">
    <property type="protein sequence ID" value="CAE0437535.1"/>
    <property type="molecule type" value="Transcribed_RNA"/>
</dbReference>
<name>A0A7S3LPU0_9STRA</name>